<dbReference type="EMBL" id="DXHL01000013">
    <property type="protein sequence ID" value="HIW10355.1"/>
    <property type="molecule type" value="Genomic_DNA"/>
</dbReference>
<proteinExistence type="predicted"/>
<feature type="domain" description="DUF306" evidence="1">
    <location>
        <begin position="51"/>
        <end position="140"/>
    </location>
</feature>
<dbReference type="Pfam" id="PF03724">
    <property type="entry name" value="META"/>
    <property type="match status" value="1"/>
</dbReference>
<organism evidence="2 3">
    <name type="scientific">Candidatus Rikenella faecigallinarum</name>
    <dbReference type="NCBI Taxonomy" id="2838745"/>
    <lineage>
        <taxon>Bacteria</taxon>
        <taxon>Pseudomonadati</taxon>
        <taxon>Bacteroidota</taxon>
        <taxon>Bacteroidia</taxon>
        <taxon>Bacteroidales</taxon>
        <taxon>Rikenellaceae</taxon>
        <taxon>Rikenella</taxon>
    </lineage>
</organism>
<name>A0A9D1TY54_9BACT</name>
<comment type="caution">
    <text evidence="2">The sequence shown here is derived from an EMBL/GenBank/DDBJ whole genome shotgun (WGS) entry which is preliminary data.</text>
</comment>
<dbReference type="Gene3D" id="2.40.128.270">
    <property type="match status" value="1"/>
</dbReference>
<dbReference type="PROSITE" id="PS51257">
    <property type="entry name" value="PROKAR_LIPOPROTEIN"/>
    <property type="match status" value="1"/>
</dbReference>
<sequence length="152" mass="17183">MFRIATAILATVFLSACKRVAEPSLVLDTDIWVLCTAEDSCNPSLQRYFPRDVMPSLEFQRDGQVAGYASCNTFSGTYTTREKDSVARLRIELDGMTLNPCPNAPFEGMYIERLSRVRSYVIQDNRLMLRDSVGNTILTFIPASLTQKDRKQ</sequence>
<dbReference type="Proteomes" id="UP000823926">
    <property type="component" value="Unassembled WGS sequence"/>
</dbReference>
<evidence type="ECO:0000313" key="3">
    <source>
        <dbReference type="Proteomes" id="UP000823926"/>
    </source>
</evidence>
<reference evidence="2" key="2">
    <citation type="submission" date="2021-04" db="EMBL/GenBank/DDBJ databases">
        <authorList>
            <person name="Gilroy R."/>
        </authorList>
    </citation>
    <scope>NUCLEOTIDE SEQUENCE</scope>
    <source>
        <strain evidence="2">ChiBcec15-1070</strain>
    </source>
</reference>
<dbReference type="InterPro" id="IPR005184">
    <property type="entry name" value="DUF306_Meta_HslJ"/>
</dbReference>
<evidence type="ECO:0000313" key="2">
    <source>
        <dbReference type="EMBL" id="HIW10355.1"/>
    </source>
</evidence>
<accession>A0A9D1TY54</accession>
<dbReference type="InterPro" id="IPR038670">
    <property type="entry name" value="HslJ-like_sf"/>
</dbReference>
<evidence type="ECO:0000259" key="1">
    <source>
        <dbReference type="Pfam" id="PF03724"/>
    </source>
</evidence>
<gene>
    <name evidence="2" type="ORF">H9888_02530</name>
</gene>
<reference evidence="2" key="1">
    <citation type="journal article" date="2021" name="PeerJ">
        <title>Extensive microbial diversity within the chicken gut microbiome revealed by metagenomics and culture.</title>
        <authorList>
            <person name="Gilroy R."/>
            <person name="Ravi A."/>
            <person name="Getino M."/>
            <person name="Pursley I."/>
            <person name="Horton D.L."/>
            <person name="Alikhan N.F."/>
            <person name="Baker D."/>
            <person name="Gharbi K."/>
            <person name="Hall N."/>
            <person name="Watson M."/>
            <person name="Adriaenssens E.M."/>
            <person name="Foster-Nyarko E."/>
            <person name="Jarju S."/>
            <person name="Secka A."/>
            <person name="Antonio M."/>
            <person name="Oren A."/>
            <person name="Chaudhuri R.R."/>
            <person name="La Ragione R."/>
            <person name="Hildebrand F."/>
            <person name="Pallen M.J."/>
        </authorList>
    </citation>
    <scope>NUCLEOTIDE SEQUENCE</scope>
    <source>
        <strain evidence="2">ChiBcec15-1070</strain>
    </source>
</reference>
<dbReference type="AlphaFoldDB" id="A0A9D1TY54"/>
<protein>
    <submittedName>
        <fullName evidence="2">META domain-containing protein</fullName>
    </submittedName>
</protein>